<dbReference type="PROSITE" id="PS00369">
    <property type="entry name" value="PTS_HPR_HIS"/>
    <property type="match status" value="1"/>
</dbReference>
<evidence type="ECO:0000256" key="3">
    <source>
        <dbReference type="ARBA" id="ARBA00022490"/>
    </source>
</evidence>
<dbReference type="OrthoDB" id="9798965at2"/>
<dbReference type="InterPro" id="IPR035895">
    <property type="entry name" value="HPr-like_sf"/>
</dbReference>
<dbReference type="InterPro" id="IPR000032">
    <property type="entry name" value="HPr-like"/>
</dbReference>
<evidence type="ECO:0000313" key="7">
    <source>
        <dbReference type="Proteomes" id="UP000270261"/>
    </source>
</evidence>
<dbReference type="Gene3D" id="3.30.1340.10">
    <property type="entry name" value="HPr-like"/>
    <property type="match status" value="1"/>
</dbReference>
<protein>
    <submittedName>
        <fullName evidence="6">HPr family phosphocarrier protein</fullName>
    </submittedName>
</protein>
<dbReference type="Pfam" id="PF00381">
    <property type="entry name" value="PTS-HPr"/>
    <property type="match status" value="1"/>
</dbReference>
<evidence type="ECO:0000256" key="2">
    <source>
        <dbReference type="ARBA" id="ARBA00010736"/>
    </source>
</evidence>
<sequence>MKEAEVKIVNRLGVHARPSATLTQTASRFRSAVWFTNAKGRRVNGKSIMGVMMLAAACGSTLKIETEGEDEDAALEALTALIASGFGEEMGAA</sequence>
<dbReference type="RefSeq" id="WP_125096045.1">
    <property type="nucleotide sequence ID" value="NZ_RRUE01000002.1"/>
</dbReference>
<comment type="similarity">
    <text evidence="2">Belongs to the HPr family.</text>
</comment>
<dbReference type="PROSITE" id="PS00589">
    <property type="entry name" value="PTS_HPR_SER"/>
    <property type="match status" value="1"/>
</dbReference>
<dbReference type="PRINTS" id="PR00107">
    <property type="entry name" value="PHOSPHOCPHPR"/>
</dbReference>
<dbReference type="NCBIfam" id="TIGR01003">
    <property type="entry name" value="PTS_HPr_family"/>
    <property type="match status" value="1"/>
</dbReference>
<keyword evidence="3" id="KW-0963">Cytoplasm</keyword>
<keyword evidence="7" id="KW-1185">Reference proteome</keyword>
<organism evidence="6 7">
    <name type="scientific">Lautropia dentalis</name>
    <dbReference type="NCBI Taxonomy" id="2490857"/>
    <lineage>
        <taxon>Bacteria</taxon>
        <taxon>Pseudomonadati</taxon>
        <taxon>Pseudomonadota</taxon>
        <taxon>Betaproteobacteria</taxon>
        <taxon>Burkholderiales</taxon>
        <taxon>Burkholderiaceae</taxon>
        <taxon>Lautropia</taxon>
    </lineage>
</organism>
<gene>
    <name evidence="6" type="ORF">EHV23_10615</name>
</gene>
<dbReference type="CDD" id="cd00367">
    <property type="entry name" value="PTS-HPr_like"/>
    <property type="match status" value="1"/>
</dbReference>
<dbReference type="InterPro" id="IPR050399">
    <property type="entry name" value="HPr"/>
</dbReference>
<accession>A0A426FML5</accession>
<evidence type="ECO:0000256" key="4">
    <source>
        <dbReference type="ARBA" id="ARBA00022683"/>
    </source>
</evidence>
<dbReference type="InterPro" id="IPR001020">
    <property type="entry name" value="PTS_HPr_His_P_site"/>
</dbReference>
<feature type="domain" description="HPr" evidence="5">
    <location>
        <begin position="1"/>
        <end position="89"/>
    </location>
</feature>
<dbReference type="PANTHER" id="PTHR33705">
    <property type="entry name" value="PHOSPHOCARRIER PROTEIN HPR"/>
    <property type="match status" value="1"/>
</dbReference>
<proteinExistence type="inferred from homology"/>
<keyword evidence="4" id="KW-0598">Phosphotransferase system</keyword>
<evidence type="ECO:0000313" key="6">
    <source>
        <dbReference type="EMBL" id="RRN43845.1"/>
    </source>
</evidence>
<dbReference type="GO" id="GO:0009401">
    <property type="term" value="P:phosphoenolpyruvate-dependent sugar phosphotransferase system"/>
    <property type="evidence" value="ECO:0007669"/>
    <property type="project" value="UniProtKB-KW"/>
</dbReference>
<comment type="subcellular location">
    <subcellularLocation>
        <location evidence="1">Cytoplasm</location>
    </subcellularLocation>
</comment>
<dbReference type="Proteomes" id="UP000270261">
    <property type="component" value="Unassembled WGS sequence"/>
</dbReference>
<dbReference type="PROSITE" id="PS51350">
    <property type="entry name" value="PTS_HPR_DOM"/>
    <property type="match status" value="1"/>
</dbReference>
<comment type="caution">
    <text evidence="6">The sequence shown here is derived from an EMBL/GenBank/DDBJ whole genome shotgun (WGS) entry which is preliminary data.</text>
</comment>
<reference evidence="6 7" key="1">
    <citation type="submission" date="2018-11" db="EMBL/GenBank/DDBJ databases">
        <title>Genome sequencing of Lautropia sp. KCOM 2505 (= ChDC F240).</title>
        <authorList>
            <person name="Kook J.-K."/>
            <person name="Park S.-N."/>
            <person name="Lim Y.K."/>
        </authorList>
    </citation>
    <scope>NUCLEOTIDE SEQUENCE [LARGE SCALE GENOMIC DNA]</scope>
    <source>
        <strain evidence="6 7">KCOM 2505</strain>
    </source>
</reference>
<dbReference type="InterPro" id="IPR002114">
    <property type="entry name" value="PTS_HPr_Ser_P_site"/>
</dbReference>
<name>A0A426FML5_9BURK</name>
<dbReference type="PANTHER" id="PTHR33705:SF2">
    <property type="entry name" value="PHOSPHOCARRIER PROTEIN NPR"/>
    <property type="match status" value="1"/>
</dbReference>
<dbReference type="AlphaFoldDB" id="A0A426FML5"/>
<dbReference type="SUPFAM" id="SSF55594">
    <property type="entry name" value="HPr-like"/>
    <property type="match status" value="1"/>
</dbReference>
<evidence type="ECO:0000256" key="1">
    <source>
        <dbReference type="ARBA" id="ARBA00004496"/>
    </source>
</evidence>
<dbReference type="EMBL" id="RRUE01000002">
    <property type="protein sequence ID" value="RRN43845.1"/>
    <property type="molecule type" value="Genomic_DNA"/>
</dbReference>
<dbReference type="GO" id="GO:0005737">
    <property type="term" value="C:cytoplasm"/>
    <property type="evidence" value="ECO:0007669"/>
    <property type="project" value="UniProtKB-SubCell"/>
</dbReference>
<evidence type="ECO:0000259" key="5">
    <source>
        <dbReference type="PROSITE" id="PS51350"/>
    </source>
</evidence>